<keyword evidence="10 14" id="KW-0573">Peptidoglycan synthesis</keyword>
<dbReference type="HAMAP" id="MF_00046">
    <property type="entry name" value="MurC"/>
    <property type="match status" value="1"/>
</dbReference>
<keyword evidence="4 14" id="KW-0963">Cytoplasm</keyword>
<feature type="binding site" evidence="14">
    <location>
        <begin position="108"/>
        <end position="114"/>
    </location>
    <ligand>
        <name>ATP</name>
        <dbReference type="ChEBI" id="CHEBI:30616"/>
    </ligand>
</feature>
<proteinExistence type="inferred from homology"/>
<keyword evidence="12 14" id="KW-0961">Cell wall biogenesis/degradation</keyword>
<dbReference type="InterPro" id="IPR050061">
    <property type="entry name" value="MurCDEF_pg_biosynth"/>
</dbReference>
<evidence type="ECO:0000256" key="2">
    <source>
        <dbReference type="ARBA" id="ARBA00004752"/>
    </source>
</evidence>
<evidence type="ECO:0000313" key="19">
    <source>
        <dbReference type="Proteomes" id="UP000034207"/>
    </source>
</evidence>
<dbReference type="InterPro" id="IPR013221">
    <property type="entry name" value="Mur_ligase_cen"/>
</dbReference>
<evidence type="ECO:0000256" key="12">
    <source>
        <dbReference type="ARBA" id="ARBA00023316"/>
    </source>
</evidence>
<dbReference type="GO" id="GO:0009252">
    <property type="term" value="P:peptidoglycan biosynthetic process"/>
    <property type="evidence" value="ECO:0007669"/>
    <property type="project" value="UniProtKB-UniRule"/>
</dbReference>
<dbReference type="UniPathway" id="UPA00219"/>
<sequence length="453" mass="49375">MKYHFIGIGGSGMAPLANMLLDRGYYVSGSDREDSENVQKLKKKGAKIYLNHSSGNIETDLDVVVYSSAIPLDNVEIKRSKELNKKIVLRSELLGELMQKSKGIAIAGTHGKTTTTSLIALALKDAGLDPSAIIGGEILKTGSNYLSGKGEYFVAEACEYQRAFLQLSPFAAIITNMEADHLDYFKDINDIIDAFQAFVSKINPDGFLVINGDSEITRRLGSVAKCKVIYVGFGVSNDCRITNLENDGAGLIFTVSINSKSYDIKLGISGLHNAFNAGMVVACLSLLGVDASSIPGTFSDFKGAKRRLETISDDPLIIDDYGHHPTEISATFDALKRAYDLPVFAIFQPHQYSRTKEFFNEFASVLSEADRLVLTKVYEARDFETNSKGDIEEELVKKINSLGGNAVFIDSFESVADYVFKNYKGGVILTIGAGNINKLGSMILDRYGKTTSS</sequence>
<evidence type="ECO:0000256" key="6">
    <source>
        <dbReference type="ARBA" id="ARBA00022618"/>
    </source>
</evidence>
<evidence type="ECO:0000256" key="5">
    <source>
        <dbReference type="ARBA" id="ARBA00022598"/>
    </source>
</evidence>
<evidence type="ECO:0000259" key="16">
    <source>
        <dbReference type="Pfam" id="PF02875"/>
    </source>
</evidence>
<keyword evidence="8 14" id="KW-0067">ATP-binding</keyword>
<keyword evidence="6 14" id="KW-0132">Cell division</keyword>
<evidence type="ECO:0000256" key="7">
    <source>
        <dbReference type="ARBA" id="ARBA00022741"/>
    </source>
</evidence>
<comment type="pathway">
    <text evidence="2 14">Cell wall biogenesis; peptidoglycan biosynthesis.</text>
</comment>
<keyword evidence="9 14" id="KW-0133">Cell shape</keyword>
<protein>
    <recommendedName>
        <fullName evidence="3 14">UDP-N-acetylmuramate--L-alanine ligase</fullName>
        <ecNumber evidence="3 14">6.3.2.8</ecNumber>
    </recommendedName>
    <alternativeName>
        <fullName evidence="14">UDP-N-acetylmuramoyl-L-alanine synthetase</fullName>
    </alternativeName>
</protein>
<evidence type="ECO:0000256" key="10">
    <source>
        <dbReference type="ARBA" id="ARBA00022984"/>
    </source>
</evidence>
<dbReference type="PATRIC" id="fig|1618345.3.peg.453"/>
<dbReference type="EMBL" id="LBVV01000007">
    <property type="protein sequence ID" value="KKQ94827.1"/>
    <property type="molecule type" value="Genomic_DNA"/>
</dbReference>
<evidence type="ECO:0000259" key="17">
    <source>
        <dbReference type="Pfam" id="PF08245"/>
    </source>
</evidence>
<feature type="domain" description="Mur ligase C-terminal" evidence="16">
    <location>
        <begin position="306"/>
        <end position="434"/>
    </location>
</feature>
<comment type="function">
    <text evidence="14">Cell wall formation.</text>
</comment>
<gene>
    <name evidence="14" type="primary">murC</name>
    <name evidence="18" type="ORF">UT18_C0007G0083</name>
</gene>
<dbReference type="PANTHER" id="PTHR43445">
    <property type="entry name" value="UDP-N-ACETYLMURAMATE--L-ALANINE LIGASE-RELATED"/>
    <property type="match status" value="1"/>
</dbReference>
<dbReference type="NCBIfam" id="TIGR01082">
    <property type="entry name" value="murC"/>
    <property type="match status" value="1"/>
</dbReference>
<dbReference type="InterPro" id="IPR004101">
    <property type="entry name" value="Mur_ligase_C"/>
</dbReference>
<keyword evidence="11 14" id="KW-0131">Cell cycle</keyword>
<keyword evidence="7 14" id="KW-0547">Nucleotide-binding</keyword>
<dbReference type="Proteomes" id="UP000034207">
    <property type="component" value="Unassembled WGS sequence"/>
</dbReference>
<evidence type="ECO:0000256" key="9">
    <source>
        <dbReference type="ARBA" id="ARBA00022960"/>
    </source>
</evidence>
<comment type="caution">
    <text evidence="18">The sequence shown here is derived from an EMBL/GenBank/DDBJ whole genome shotgun (WGS) entry which is preliminary data.</text>
</comment>
<dbReference type="GO" id="GO:0008763">
    <property type="term" value="F:UDP-N-acetylmuramate-L-alanine ligase activity"/>
    <property type="evidence" value="ECO:0007669"/>
    <property type="project" value="UniProtKB-UniRule"/>
</dbReference>
<dbReference type="SUPFAM" id="SSF51984">
    <property type="entry name" value="MurCD N-terminal domain"/>
    <property type="match status" value="1"/>
</dbReference>
<reference evidence="18 19" key="1">
    <citation type="journal article" date="2015" name="Nature">
        <title>rRNA introns, odd ribosomes, and small enigmatic genomes across a large radiation of phyla.</title>
        <authorList>
            <person name="Brown C.T."/>
            <person name="Hug L.A."/>
            <person name="Thomas B.C."/>
            <person name="Sharon I."/>
            <person name="Castelle C.J."/>
            <person name="Singh A."/>
            <person name="Wilkins M.J."/>
            <person name="Williams K.H."/>
            <person name="Banfield J.F."/>
        </authorList>
    </citation>
    <scope>NUCLEOTIDE SEQUENCE [LARGE SCALE GENOMIC DNA]</scope>
</reference>
<organism evidence="18 19">
    <name type="scientific">candidate division CPR2 bacterium GW2011_GWC2_39_10</name>
    <dbReference type="NCBI Taxonomy" id="1618345"/>
    <lineage>
        <taxon>Bacteria</taxon>
        <taxon>Bacteria division CPR2</taxon>
    </lineage>
</organism>
<dbReference type="Pfam" id="PF01225">
    <property type="entry name" value="Mur_ligase"/>
    <property type="match status" value="1"/>
</dbReference>
<dbReference type="InterPro" id="IPR000713">
    <property type="entry name" value="Mur_ligase_N"/>
</dbReference>
<dbReference type="GO" id="GO:0051301">
    <property type="term" value="P:cell division"/>
    <property type="evidence" value="ECO:0007669"/>
    <property type="project" value="UniProtKB-KW"/>
</dbReference>
<comment type="subcellular location">
    <subcellularLocation>
        <location evidence="1 14">Cytoplasm</location>
    </subcellularLocation>
</comment>
<dbReference type="SUPFAM" id="SSF53244">
    <property type="entry name" value="MurD-like peptide ligases, peptide-binding domain"/>
    <property type="match status" value="1"/>
</dbReference>
<dbReference type="STRING" id="1618345.UT18_C0007G0083"/>
<evidence type="ECO:0000256" key="11">
    <source>
        <dbReference type="ARBA" id="ARBA00023306"/>
    </source>
</evidence>
<dbReference type="Gene3D" id="3.90.190.20">
    <property type="entry name" value="Mur ligase, C-terminal domain"/>
    <property type="match status" value="1"/>
</dbReference>
<name>A0A0G0LUX1_UNCC2</name>
<evidence type="ECO:0000256" key="13">
    <source>
        <dbReference type="ARBA" id="ARBA00047833"/>
    </source>
</evidence>
<feature type="domain" description="Mur ligase central" evidence="17">
    <location>
        <begin position="106"/>
        <end position="283"/>
    </location>
</feature>
<evidence type="ECO:0000313" key="18">
    <source>
        <dbReference type="EMBL" id="KKQ94827.1"/>
    </source>
</evidence>
<dbReference type="SUPFAM" id="SSF53623">
    <property type="entry name" value="MurD-like peptide ligases, catalytic domain"/>
    <property type="match status" value="1"/>
</dbReference>
<dbReference type="Gene3D" id="3.40.1190.10">
    <property type="entry name" value="Mur-like, catalytic domain"/>
    <property type="match status" value="1"/>
</dbReference>
<evidence type="ECO:0000259" key="15">
    <source>
        <dbReference type="Pfam" id="PF01225"/>
    </source>
</evidence>
<evidence type="ECO:0000256" key="1">
    <source>
        <dbReference type="ARBA" id="ARBA00004496"/>
    </source>
</evidence>
<dbReference type="InterPro" id="IPR036565">
    <property type="entry name" value="Mur-like_cat_sf"/>
</dbReference>
<dbReference type="EC" id="6.3.2.8" evidence="3 14"/>
<dbReference type="GO" id="GO:0071555">
    <property type="term" value="P:cell wall organization"/>
    <property type="evidence" value="ECO:0007669"/>
    <property type="project" value="UniProtKB-KW"/>
</dbReference>
<dbReference type="GO" id="GO:0008360">
    <property type="term" value="P:regulation of cell shape"/>
    <property type="evidence" value="ECO:0007669"/>
    <property type="project" value="UniProtKB-KW"/>
</dbReference>
<dbReference type="Pfam" id="PF02875">
    <property type="entry name" value="Mur_ligase_C"/>
    <property type="match status" value="1"/>
</dbReference>
<accession>A0A0G0LUX1</accession>
<comment type="similarity">
    <text evidence="14">Belongs to the MurCDEF family.</text>
</comment>
<dbReference type="GO" id="GO:0005737">
    <property type="term" value="C:cytoplasm"/>
    <property type="evidence" value="ECO:0007669"/>
    <property type="project" value="UniProtKB-SubCell"/>
</dbReference>
<evidence type="ECO:0000256" key="8">
    <source>
        <dbReference type="ARBA" id="ARBA00022840"/>
    </source>
</evidence>
<dbReference type="InterPro" id="IPR036615">
    <property type="entry name" value="Mur_ligase_C_dom_sf"/>
</dbReference>
<evidence type="ECO:0000256" key="3">
    <source>
        <dbReference type="ARBA" id="ARBA00012211"/>
    </source>
</evidence>
<dbReference type="Gene3D" id="3.40.50.720">
    <property type="entry name" value="NAD(P)-binding Rossmann-like Domain"/>
    <property type="match status" value="1"/>
</dbReference>
<feature type="domain" description="Mur ligase N-terminal catalytic" evidence="15">
    <location>
        <begin position="2"/>
        <end position="100"/>
    </location>
</feature>
<dbReference type="GO" id="GO:0005524">
    <property type="term" value="F:ATP binding"/>
    <property type="evidence" value="ECO:0007669"/>
    <property type="project" value="UniProtKB-UniRule"/>
</dbReference>
<dbReference type="Pfam" id="PF08245">
    <property type="entry name" value="Mur_ligase_M"/>
    <property type="match status" value="1"/>
</dbReference>
<evidence type="ECO:0000256" key="4">
    <source>
        <dbReference type="ARBA" id="ARBA00022490"/>
    </source>
</evidence>
<dbReference type="InterPro" id="IPR005758">
    <property type="entry name" value="UDP-N-AcMur_Ala_ligase_MurC"/>
</dbReference>
<dbReference type="PANTHER" id="PTHR43445:SF3">
    <property type="entry name" value="UDP-N-ACETYLMURAMATE--L-ALANINE LIGASE"/>
    <property type="match status" value="1"/>
</dbReference>
<dbReference type="AlphaFoldDB" id="A0A0G0LUX1"/>
<keyword evidence="5 14" id="KW-0436">Ligase</keyword>
<evidence type="ECO:0000256" key="14">
    <source>
        <dbReference type="HAMAP-Rule" id="MF_00046"/>
    </source>
</evidence>
<comment type="catalytic activity">
    <reaction evidence="13 14">
        <text>UDP-N-acetyl-alpha-D-muramate + L-alanine + ATP = UDP-N-acetyl-alpha-D-muramoyl-L-alanine + ADP + phosphate + H(+)</text>
        <dbReference type="Rhea" id="RHEA:23372"/>
        <dbReference type="ChEBI" id="CHEBI:15378"/>
        <dbReference type="ChEBI" id="CHEBI:30616"/>
        <dbReference type="ChEBI" id="CHEBI:43474"/>
        <dbReference type="ChEBI" id="CHEBI:57972"/>
        <dbReference type="ChEBI" id="CHEBI:70757"/>
        <dbReference type="ChEBI" id="CHEBI:83898"/>
        <dbReference type="ChEBI" id="CHEBI:456216"/>
        <dbReference type="EC" id="6.3.2.8"/>
    </reaction>
</comment>